<accession>A0A0F9RYM7</accession>
<evidence type="ECO:0000313" key="1">
    <source>
        <dbReference type="EMBL" id="KKN55037.1"/>
    </source>
</evidence>
<name>A0A0F9RYM7_9ZZZZ</name>
<proteinExistence type="predicted"/>
<organism evidence="1">
    <name type="scientific">marine sediment metagenome</name>
    <dbReference type="NCBI Taxonomy" id="412755"/>
    <lineage>
        <taxon>unclassified sequences</taxon>
        <taxon>metagenomes</taxon>
        <taxon>ecological metagenomes</taxon>
    </lineage>
</organism>
<protein>
    <submittedName>
        <fullName evidence="1">Uncharacterized protein</fullName>
    </submittedName>
</protein>
<sequence>MADERIDINTAPIEMLREDYRLYRMIVDEIVSKQTELDNIKGKYADGTYRIEDFERELVRAVGKR</sequence>
<gene>
    <name evidence="1" type="ORF">LCGC14_0586380</name>
</gene>
<comment type="caution">
    <text evidence="1">The sequence shown here is derived from an EMBL/GenBank/DDBJ whole genome shotgun (WGS) entry which is preliminary data.</text>
</comment>
<reference evidence="1" key="1">
    <citation type="journal article" date="2015" name="Nature">
        <title>Complex archaea that bridge the gap between prokaryotes and eukaryotes.</title>
        <authorList>
            <person name="Spang A."/>
            <person name="Saw J.H."/>
            <person name="Jorgensen S.L."/>
            <person name="Zaremba-Niedzwiedzka K."/>
            <person name="Martijn J."/>
            <person name="Lind A.E."/>
            <person name="van Eijk R."/>
            <person name="Schleper C."/>
            <person name="Guy L."/>
            <person name="Ettema T.J."/>
        </authorList>
    </citation>
    <scope>NUCLEOTIDE SEQUENCE</scope>
</reference>
<dbReference type="AlphaFoldDB" id="A0A0F9RYM7"/>
<dbReference type="EMBL" id="LAZR01000902">
    <property type="protein sequence ID" value="KKN55037.1"/>
    <property type="molecule type" value="Genomic_DNA"/>
</dbReference>